<evidence type="ECO:0000256" key="1">
    <source>
        <dbReference type="SAM" id="SignalP"/>
    </source>
</evidence>
<feature type="signal peptide" evidence="1">
    <location>
        <begin position="1"/>
        <end position="20"/>
    </location>
</feature>
<keyword evidence="1" id="KW-0732">Signal</keyword>
<gene>
    <name evidence="2" type="ORF">OJF2_50710</name>
</gene>
<accession>A0A5B9W817</accession>
<evidence type="ECO:0000313" key="3">
    <source>
        <dbReference type="Proteomes" id="UP000324233"/>
    </source>
</evidence>
<dbReference type="EMBL" id="CP042997">
    <property type="protein sequence ID" value="QEH36487.1"/>
    <property type="molecule type" value="Genomic_DNA"/>
</dbReference>
<evidence type="ECO:0008006" key="4">
    <source>
        <dbReference type="Google" id="ProtNLM"/>
    </source>
</evidence>
<sequence length="253" mass="25911" precursor="true">MLARLLLALLALIVSQPAWATGGATGFGSTFGAGATDSVQTGYTTGPAAQTSVSVWLFINGAAGTNRVFDQTGSSAHSNVQLQPASTTSLSYTAGFTTTDAIFTFPIGTVSRWHHVCLTYDNSSTSNKPTVYVDGAAATVTTSTTPVGTAVSSNAKPIFIGNRSAANRVFDGKLADFAYWNGVLLSANECAGLASGSSPLKIRPASLSMYLPLMGIGGAQPDWGPSHVTQTVVGTVAQPGNPVSGYPLQELGK</sequence>
<dbReference type="RefSeq" id="WP_168222028.1">
    <property type="nucleotide sequence ID" value="NZ_CP042997.1"/>
</dbReference>
<proteinExistence type="predicted"/>
<dbReference type="Proteomes" id="UP000324233">
    <property type="component" value="Chromosome"/>
</dbReference>
<name>A0A5B9W817_9BACT</name>
<dbReference type="AlphaFoldDB" id="A0A5B9W817"/>
<evidence type="ECO:0000313" key="2">
    <source>
        <dbReference type="EMBL" id="QEH36487.1"/>
    </source>
</evidence>
<dbReference type="KEGG" id="agv:OJF2_50710"/>
<feature type="chain" id="PRO_5022868619" description="LamG-like jellyroll fold domain-containing protein" evidence="1">
    <location>
        <begin position="21"/>
        <end position="253"/>
    </location>
</feature>
<dbReference type="InterPro" id="IPR013320">
    <property type="entry name" value="ConA-like_dom_sf"/>
</dbReference>
<protein>
    <recommendedName>
        <fullName evidence="4">LamG-like jellyroll fold domain-containing protein</fullName>
    </recommendedName>
</protein>
<dbReference type="Gene3D" id="2.60.120.200">
    <property type="match status" value="1"/>
</dbReference>
<reference evidence="2 3" key="1">
    <citation type="submission" date="2019-08" db="EMBL/GenBank/DDBJ databases">
        <title>Deep-cultivation of Planctomycetes and their phenomic and genomic characterization uncovers novel biology.</title>
        <authorList>
            <person name="Wiegand S."/>
            <person name="Jogler M."/>
            <person name="Boedeker C."/>
            <person name="Pinto D."/>
            <person name="Vollmers J."/>
            <person name="Rivas-Marin E."/>
            <person name="Kohn T."/>
            <person name="Peeters S.H."/>
            <person name="Heuer A."/>
            <person name="Rast P."/>
            <person name="Oberbeckmann S."/>
            <person name="Bunk B."/>
            <person name="Jeske O."/>
            <person name="Meyerdierks A."/>
            <person name="Storesund J.E."/>
            <person name="Kallscheuer N."/>
            <person name="Luecker S."/>
            <person name="Lage O.M."/>
            <person name="Pohl T."/>
            <person name="Merkel B.J."/>
            <person name="Hornburger P."/>
            <person name="Mueller R.-W."/>
            <person name="Bruemmer F."/>
            <person name="Labrenz M."/>
            <person name="Spormann A.M."/>
            <person name="Op den Camp H."/>
            <person name="Overmann J."/>
            <person name="Amann R."/>
            <person name="Jetten M.S.M."/>
            <person name="Mascher T."/>
            <person name="Medema M.H."/>
            <person name="Devos D.P."/>
            <person name="Kaster A.-K."/>
            <person name="Ovreas L."/>
            <person name="Rohde M."/>
            <person name="Galperin M.Y."/>
            <person name="Jogler C."/>
        </authorList>
    </citation>
    <scope>NUCLEOTIDE SEQUENCE [LARGE SCALE GENOMIC DNA]</scope>
    <source>
        <strain evidence="2 3">OJF2</strain>
    </source>
</reference>
<organism evidence="2 3">
    <name type="scientific">Aquisphaera giovannonii</name>
    <dbReference type="NCBI Taxonomy" id="406548"/>
    <lineage>
        <taxon>Bacteria</taxon>
        <taxon>Pseudomonadati</taxon>
        <taxon>Planctomycetota</taxon>
        <taxon>Planctomycetia</taxon>
        <taxon>Isosphaerales</taxon>
        <taxon>Isosphaeraceae</taxon>
        <taxon>Aquisphaera</taxon>
    </lineage>
</organism>
<dbReference type="SUPFAM" id="SSF49899">
    <property type="entry name" value="Concanavalin A-like lectins/glucanases"/>
    <property type="match status" value="1"/>
</dbReference>
<keyword evidence="3" id="KW-1185">Reference proteome</keyword>
<dbReference type="Pfam" id="PF13385">
    <property type="entry name" value="Laminin_G_3"/>
    <property type="match status" value="1"/>
</dbReference>